<feature type="compositionally biased region" description="Polar residues" evidence="1">
    <location>
        <begin position="164"/>
        <end position="174"/>
    </location>
</feature>
<dbReference type="EMBL" id="JAMFTS010000004">
    <property type="protein sequence ID" value="KAJ4766130.1"/>
    <property type="molecule type" value="Genomic_DNA"/>
</dbReference>
<evidence type="ECO:0000313" key="3">
    <source>
        <dbReference type="EMBL" id="KAJ4766130.1"/>
    </source>
</evidence>
<keyword evidence="4" id="KW-1185">Reference proteome</keyword>
<evidence type="ECO:0000259" key="2">
    <source>
        <dbReference type="Pfam" id="PF12776"/>
    </source>
</evidence>
<accession>A0AAV8DB72</accession>
<sequence>MEIVCVSSSSKNKGKGTSDANPPAPFDPKRQKDWTVHETNVLIDVVQQYQSAHGVSGLSFSSTAWTELHKQFKAIIPDTIRDKGKLKNQMKVMRDKFVICYDLVDNKSGGHWDHVKQRPGAPSDAEYYEMVKAKGPKANFLLPSPTDPTKGTFPWYEQMRTMIGGQTSRGNATKPSWDYEGENSQHLPDSQWSARPSEQGSSDDGGDFPNNTEVSSPPRRSYSQRSQPVSQSSGSKRKSTDESAGEGNSTRKNC</sequence>
<feature type="compositionally biased region" description="Low complexity" evidence="1">
    <location>
        <begin position="7"/>
        <end position="18"/>
    </location>
</feature>
<organism evidence="3 4">
    <name type="scientific">Rhynchospora pubera</name>
    <dbReference type="NCBI Taxonomy" id="906938"/>
    <lineage>
        <taxon>Eukaryota</taxon>
        <taxon>Viridiplantae</taxon>
        <taxon>Streptophyta</taxon>
        <taxon>Embryophyta</taxon>
        <taxon>Tracheophyta</taxon>
        <taxon>Spermatophyta</taxon>
        <taxon>Magnoliopsida</taxon>
        <taxon>Liliopsida</taxon>
        <taxon>Poales</taxon>
        <taxon>Cyperaceae</taxon>
        <taxon>Cyperoideae</taxon>
        <taxon>Rhynchosporeae</taxon>
        <taxon>Rhynchospora</taxon>
    </lineage>
</organism>
<feature type="region of interest" description="Disordered" evidence="1">
    <location>
        <begin position="164"/>
        <end position="254"/>
    </location>
</feature>
<dbReference type="PANTHER" id="PTHR47584:SF14">
    <property type="entry name" value="L10-INTERACTING MYB DOMAIN-CONTAINING PROTEIN-LIKE"/>
    <property type="match status" value="1"/>
</dbReference>
<evidence type="ECO:0000256" key="1">
    <source>
        <dbReference type="SAM" id="MobiDB-lite"/>
    </source>
</evidence>
<feature type="compositionally biased region" description="Low complexity" evidence="1">
    <location>
        <begin position="215"/>
        <end position="234"/>
    </location>
</feature>
<dbReference type="Proteomes" id="UP001140206">
    <property type="component" value="Chromosome 4"/>
</dbReference>
<feature type="region of interest" description="Disordered" evidence="1">
    <location>
        <begin position="1"/>
        <end position="31"/>
    </location>
</feature>
<gene>
    <name evidence="3" type="ORF">LUZ62_076505</name>
</gene>
<proteinExistence type="predicted"/>
<dbReference type="InterPro" id="IPR024752">
    <property type="entry name" value="Myb/SANT-like_dom"/>
</dbReference>
<dbReference type="InterPro" id="IPR045026">
    <property type="entry name" value="LIMYB"/>
</dbReference>
<name>A0AAV8DB72_9POAL</name>
<dbReference type="AlphaFoldDB" id="A0AAV8DB72"/>
<dbReference type="Pfam" id="PF12776">
    <property type="entry name" value="Myb_DNA-bind_3"/>
    <property type="match status" value="1"/>
</dbReference>
<comment type="caution">
    <text evidence="3">The sequence shown here is derived from an EMBL/GenBank/DDBJ whole genome shotgun (WGS) entry which is preliminary data.</text>
</comment>
<dbReference type="PANTHER" id="PTHR47584">
    <property type="match status" value="1"/>
</dbReference>
<feature type="compositionally biased region" description="Polar residues" evidence="1">
    <location>
        <begin position="182"/>
        <end position="202"/>
    </location>
</feature>
<evidence type="ECO:0000313" key="4">
    <source>
        <dbReference type="Proteomes" id="UP001140206"/>
    </source>
</evidence>
<feature type="domain" description="Myb/SANT-like" evidence="2">
    <location>
        <begin position="34"/>
        <end position="122"/>
    </location>
</feature>
<protein>
    <submittedName>
        <fullName evidence="3">Myb/SANT-like domain-containing protein</fullName>
    </submittedName>
</protein>
<reference evidence="3" key="1">
    <citation type="submission" date="2022-08" db="EMBL/GenBank/DDBJ databases">
        <authorList>
            <person name="Marques A."/>
        </authorList>
    </citation>
    <scope>NUCLEOTIDE SEQUENCE</scope>
    <source>
        <strain evidence="3">RhyPub2mFocal</strain>
        <tissue evidence="3">Leaves</tissue>
    </source>
</reference>